<gene>
    <name evidence="1" type="ORF">C7B43_16465</name>
</gene>
<sequence length="155" mass="16335">MSDFSMFGLPNIDETTGLPQVKNVAQAAAPVLIGRFAYGDFAASATYQAVMISVLHRHATQRSFIISNELNEALTSVRFYVFDSTQDTNSNTAGGQSYADSGGIAASGYGQYTSEGGSGAGVLAMHFDSILIEMAMGATAPTSGDVYVYVTELFD</sequence>
<comment type="caution">
    <text evidence="1">The sequence shown here is derived from an EMBL/GenBank/DDBJ whole genome shotgun (WGS) entry which is preliminary data.</text>
</comment>
<accession>A0A2T2WTS2</accession>
<reference evidence="1 2" key="1">
    <citation type="journal article" date="2014" name="BMC Genomics">
        <title>Comparison of environmental and isolate Sulfobacillus genomes reveals diverse carbon, sulfur, nitrogen, and hydrogen metabolisms.</title>
        <authorList>
            <person name="Justice N.B."/>
            <person name="Norman A."/>
            <person name="Brown C.T."/>
            <person name="Singh A."/>
            <person name="Thomas B.C."/>
            <person name="Banfield J.F."/>
        </authorList>
    </citation>
    <scope>NUCLEOTIDE SEQUENCE [LARGE SCALE GENOMIC DNA]</scope>
    <source>
        <strain evidence="1">AMDSBA1</strain>
    </source>
</reference>
<evidence type="ECO:0000313" key="2">
    <source>
        <dbReference type="Proteomes" id="UP000242699"/>
    </source>
</evidence>
<evidence type="ECO:0000313" key="1">
    <source>
        <dbReference type="EMBL" id="PSR25636.1"/>
    </source>
</evidence>
<organism evidence="1 2">
    <name type="scientific">Sulfobacillus benefaciens</name>
    <dbReference type="NCBI Taxonomy" id="453960"/>
    <lineage>
        <taxon>Bacteria</taxon>
        <taxon>Bacillati</taxon>
        <taxon>Bacillota</taxon>
        <taxon>Clostridia</taxon>
        <taxon>Eubacteriales</taxon>
        <taxon>Clostridiales Family XVII. Incertae Sedis</taxon>
        <taxon>Sulfobacillus</taxon>
    </lineage>
</organism>
<dbReference type="EMBL" id="PXYT01000052">
    <property type="protein sequence ID" value="PSR25636.1"/>
    <property type="molecule type" value="Genomic_DNA"/>
</dbReference>
<proteinExistence type="predicted"/>
<name>A0A2T2WTS2_9FIRM</name>
<dbReference type="AlphaFoldDB" id="A0A2T2WTS2"/>
<dbReference type="Proteomes" id="UP000242699">
    <property type="component" value="Unassembled WGS sequence"/>
</dbReference>
<protein>
    <submittedName>
        <fullName evidence="1">Uncharacterized protein</fullName>
    </submittedName>
</protein>